<protein>
    <recommendedName>
        <fullName evidence="3">YkyB-like protein</fullName>
    </recommendedName>
</protein>
<evidence type="ECO:0008006" key="3">
    <source>
        <dbReference type="Google" id="ProtNLM"/>
    </source>
</evidence>
<dbReference type="EMBL" id="RZTZ01000001">
    <property type="protein sequence ID" value="RVT67253.1"/>
    <property type="molecule type" value="Genomic_DNA"/>
</dbReference>
<dbReference type="Proteomes" id="UP000288024">
    <property type="component" value="Unassembled WGS sequence"/>
</dbReference>
<organism evidence="1 2">
    <name type="scientific">Niallia taxi</name>
    <dbReference type="NCBI Taxonomy" id="2499688"/>
    <lineage>
        <taxon>Bacteria</taxon>
        <taxon>Bacillati</taxon>
        <taxon>Bacillota</taxon>
        <taxon>Bacilli</taxon>
        <taxon>Bacillales</taxon>
        <taxon>Bacillaceae</taxon>
        <taxon>Niallia</taxon>
    </lineage>
</organism>
<reference evidence="1 2" key="1">
    <citation type="submission" date="2019-01" db="EMBL/GenBank/DDBJ databases">
        <title>Bacillus sp. M5HDSG1-1, whole genome shotgun sequence.</title>
        <authorList>
            <person name="Tuo L."/>
        </authorList>
    </citation>
    <scope>NUCLEOTIDE SEQUENCE [LARGE SCALE GENOMIC DNA]</scope>
    <source>
        <strain evidence="1 2">M5HDSG1-1</strain>
    </source>
</reference>
<dbReference type="InterPro" id="IPR025552">
    <property type="entry name" value="YkyB"/>
</dbReference>
<keyword evidence="2" id="KW-1185">Reference proteome</keyword>
<comment type="caution">
    <text evidence="1">The sequence shown here is derived from an EMBL/GenBank/DDBJ whole genome shotgun (WGS) entry which is preliminary data.</text>
</comment>
<dbReference type="Pfam" id="PF14177">
    <property type="entry name" value="YkyB"/>
    <property type="match status" value="1"/>
</dbReference>
<accession>A0A3S2TZ91</accession>
<dbReference type="AlphaFoldDB" id="A0A3S2TZ91"/>
<evidence type="ECO:0000313" key="1">
    <source>
        <dbReference type="EMBL" id="RVT67253.1"/>
    </source>
</evidence>
<gene>
    <name evidence="1" type="ORF">EM808_01875</name>
</gene>
<proteinExistence type="predicted"/>
<evidence type="ECO:0000313" key="2">
    <source>
        <dbReference type="Proteomes" id="UP000288024"/>
    </source>
</evidence>
<sequence length="155" mass="17655">MHKHPSKMPQLNPTIDNLSQSISVVNRHAKTATDPKFLYKLKQASLQKLLIEGKAKKIGLHFSGNPRNSQQQSDILVQCGEYTFHLPPTKKDFEELPHLGSLNQNVRNPKSTISLNQAKKLLIAYTGLKEDKPDQNKPQNKRYVKPVFKKLGENY</sequence>
<name>A0A3S2TZ91_9BACI</name>
<dbReference type="RefSeq" id="WP_127734997.1">
    <property type="nucleotide sequence ID" value="NZ_RZTZ01000001.1"/>
</dbReference>